<dbReference type="RefSeq" id="WP_378928214.1">
    <property type="nucleotide sequence ID" value="NZ_JBHLUA010000012.1"/>
</dbReference>
<keyword evidence="1" id="KW-0812">Transmembrane</keyword>
<sequence length="67" mass="7688">MLIKLFVFALFIIAEIGLGIYSLLLSESLLARFFFFILSAIIVCIVVIKFGHKLLPFEENEQPQQQN</sequence>
<protein>
    <submittedName>
        <fullName evidence="2">Uncharacterized membrane protein YjjP (DUF1212 family)</fullName>
    </submittedName>
</protein>
<keyword evidence="1" id="KW-0472">Membrane</keyword>
<evidence type="ECO:0000313" key="3">
    <source>
        <dbReference type="Proteomes" id="UP001257659"/>
    </source>
</evidence>
<reference evidence="2 3" key="1">
    <citation type="submission" date="2023-07" db="EMBL/GenBank/DDBJ databases">
        <title>Genomic Encyclopedia of Type Strains, Phase IV (KMG-IV): sequencing the most valuable type-strain genomes for metagenomic binning, comparative biology and taxonomic classification.</title>
        <authorList>
            <person name="Goeker M."/>
        </authorList>
    </citation>
    <scope>NUCLEOTIDE SEQUENCE [LARGE SCALE GENOMIC DNA]</scope>
    <source>
        <strain evidence="2 3">DSM 102814</strain>
    </source>
</reference>
<keyword evidence="1" id="KW-1133">Transmembrane helix</keyword>
<gene>
    <name evidence="2" type="ORF">GGR31_000765</name>
</gene>
<organism evidence="2 3">
    <name type="scientific">Mesonia maritima</name>
    <dbReference type="NCBI Taxonomy" id="1793873"/>
    <lineage>
        <taxon>Bacteria</taxon>
        <taxon>Pseudomonadati</taxon>
        <taxon>Bacteroidota</taxon>
        <taxon>Flavobacteriia</taxon>
        <taxon>Flavobacteriales</taxon>
        <taxon>Flavobacteriaceae</taxon>
        <taxon>Mesonia</taxon>
    </lineage>
</organism>
<feature type="transmembrane region" description="Helical" evidence="1">
    <location>
        <begin position="30"/>
        <end position="48"/>
    </location>
</feature>
<comment type="caution">
    <text evidence="2">The sequence shown here is derived from an EMBL/GenBank/DDBJ whole genome shotgun (WGS) entry which is preliminary data.</text>
</comment>
<accession>A0ABU1K3F0</accession>
<feature type="transmembrane region" description="Helical" evidence="1">
    <location>
        <begin position="5"/>
        <end position="24"/>
    </location>
</feature>
<proteinExistence type="predicted"/>
<dbReference type="Proteomes" id="UP001257659">
    <property type="component" value="Unassembled WGS sequence"/>
</dbReference>
<evidence type="ECO:0000256" key="1">
    <source>
        <dbReference type="SAM" id="Phobius"/>
    </source>
</evidence>
<name>A0ABU1K3F0_9FLAO</name>
<evidence type="ECO:0000313" key="2">
    <source>
        <dbReference type="EMBL" id="MDR6300149.1"/>
    </source>
</evidence>
<dbReference type="EMBL" id="JAVDQA010000001">
    <property type="protein sequence ID" value="MDR6300149.1"/>
    <property type="molecule type" value="Genomic_DNA"/>
</dbReference>
<keyword evidence="3" id="KW-1185">Reference proteome</keyword>